<evidence type="ECO:0000256" key="4">
    <source>
        <dbReference type="ARBA" id="ARBA00022741"/>
    </source>
</evidence>
<dbReference type="InterPro" id="IPR014729">
    <property type="entry name" value="Rossmann-like_a/b/a_fold"/>
</dbReference>
<evidence type="ECO:0000256" key="7">
    <source>
        <dbReference type="PIRSR" id="PIRSR001589-3"/>
    </source>
</evidence>
<dbReference type="PROSITE" id="PS51278">
    <property type="entry name" value="GATASE_TYPE_2"/>
    <property type="match status" value="1"/>
</dbReference>
<protein>
    <recommendedName>
        <fullName evidence="3">asparagine synthase (glutamine-hydrolyzing)</fullName>
        <ecNumber evidence="3">6.3.5.4</ecNumber>
    </recommendedName>
</protein>
<dbReference type="PIRSF" id="PIRSF001589">
    <property type="entry name" value="Asn_synthetase_glu-h"/>
    <property type="match status" value="1"/>
</dbReference>
<evidence type="ECO:0000313" key="9">
    <source>
        <dbReference type="EMBL" id="OGF40947.1"/>
    </source>
</evidence>
<dbReference type="AlphaFoldDB" id="A0A1F5TQ28"/>
<dbReference type="Gene3D" id="3.40.50.620">
    <property type="entry name" value="HUPs"/>
    <property type="match status" value="1"/>
</dbReference>
<comment type="catalytic activity">
    <reaction evidence="6">
        <text>L-aspartate + L-glutamine + ATP + H2O = L-asparagine + L-glutamate + AMP + diphosphate + H(+)</text>
        <dbReference type="Rhea" id="RHEA:12228"/>
        <dbReference type="ChEBI" id="CHEBI:15377"/>
        <dbReference type="ChEBI" id="CHEBI:15378"/>
        <dbReference type="ChEBI" id="CHEBI:29985"/>
        <dbReference type="ChEBI" id="CHEBI:29991"/>
        <dbReference type="ChEBI" id="CHEBI:30616"/>
        <dbReference type="ChEBI" id="CHEBI:33019"/>
        <dbReference type="ChEBI" id="CHEBI:58048"/>
        <dbReference type="ChEBI" id="CHEBI:58359"/>
        <dbReference type="ChEBI" id="CHEBI:456215"/>
        <dbReference type="EC" id="6.3.5.4"/>
    </reaction>
</comment>
<dbReference type="GO" id="GO:0005524">
    <property type="term" value="F:ATP binding"/>
    <property type="evidence" value="ECO:0007669"/>
    <property type="project" value="UniProtKB-KW"/>
</dbReference>
<sequence>MYYFAGIFDLKKEKNTEKIFLNMFSGENKKNCYIFYDQFFYLGYKLPNNKYSCLDVPRFFRPSKNISIVIEGNVDNLNNFCCKKGGLGDVFLELYNRFGISFLKELSGNFSFVLYDAKKEKIFLYRSKVGLKPLYYSMVDKKIIFGSIIRSVVSSCVKKKLNSTYVASYFFLDGLNIGDSTEYENVYNLMPGNLLVFGRNGKEVQDFSFFSEPKFLPDKTVKEYCDDFFKKIQEAIKKEIQKEKKCSIAFSGGVDTGLLLGLLDKEGVLVETKTVNFKTISRKNEDYNRAKKRAADYGINHKVVIFKPKQFLKILSEVVPKLDRLANINILNSLIIFRLISEGGDIIFSGDGAEEQLGFYNYHGFAYNFDRMVKNLPLSDTRDIYQNSLLVIYNSIFCRSWEWKNNVSPKAYFTDLFSNDFNKKINNANLYGYFLRCIDRTIDSSTTVNTPSQFPSLFNKILSLDFINNIVPNKFMLSDITSRLYSVKISLPFASENLVHFLFRIPAFLKTRNDNYANSKYIERLALSRFMNDDIAFSEFKSGSDIPFCEWLLDKDFEKMVKKVLSPRRVARIGVFKKDYIEKIIKEHYKNRKVIIRGSVCIKDGIDHMHKILKLVGFVLWWENNFDNK</sequence>
<comment type="similarity">
    <text evidence="2">Belongs to the asparagine synthetase family.</text>
</comment>
<dbReference type="EC" id="6.3.5.4" evidence="3"/>
<dbReference type="PANTHER" id="PTHR43284:SF1">
    <property type="entry name" value="ASPARAGINE SYNTHETASE"/>
    <property type="match status" value="1"/>
</dbReference>
<dbReference type="Pfam" id="PF00733">
    <property type="entry name" value="Asn_synthase"/>
    <property type="match status" value="1"/>
</dbReference>
<evidence type="ECO:0000259" key="8">
    <source>
        <dbReference type="PROSITE" id="PS51278"/>
    </source>
</evidence>
<evidence type="ECO:0000256" key="2">
    <source>
        <dbReference type="ARBA" id="ARBA00005752"/>
    </source>
</evidence>
<feature type="site" description="Important for beta-aspartyl-AMP intermediate formation" evidence="7">
    <location>
        <position position="351"/>
    </location>
</feature>
<dbReference type="SUPFAM" id="SSF52402">
    <property type="entry name" value="Adenine nucleotide alpha hydrolases-like"/>
    <property type="match status" value="1"/>
</dbReference>
<dbReference type="GO" id="GO:0004066">
    <property type="term" value="F:asparagine synthase (glutamine-hydrolyzing) activity"/>
    <property type="evidence" value="ECO:0007669"/>
    <property type="project" value="UniProtKB-EC"/>
</dbReference>
<comment type="pathway">
    <text evidence="1">Amino-acid biosynthesis; L-asparagine biosynthesis; L-asparagine from L-aspartate (L-Gln route): step 1/1.</text>
</comment>
<accession>A0A1F5TQ28</accession>
<dbReference type="PANTHER" id="PTHR43284">
    <property type="entry name" value="ASPARAGINE SYNTHETASE (GLUTAMINE-HYDROLYZING)"/>
    <property type="match status" value="1"/>
</dbReference>
<dbReference type="Pfam" id="PF13537">
    <property type="entry name" value="GATase_7"/>
    <property type="match status" value="1"/>
</dbReference>
<dbReference type="Gene3D" id="3.60.20.10">
    <property type="entry name" value="Glutamine Phosphoribosylpyrophosphate, subunit 1, domain 1"/>
    <property type="match status" value="1"/>
</dbReference>
<evidence type="ECO:0000313" key="10">
    <source>
        <dbReference type="Proteomes" id="UP000177579"/>
    </source>
</evidence>
<comment type="caution">
    <text evidence="9">The sequence shown here is derived from an EMBL/GenBank/DDBJ whole genome shotgun (WGS) entry which is preliminary data.</text>
</comment>
<keyword evidence="5" id="KW-0067">ATP-binding</keyword>
<keyword evidence="4" id="KW-0547">Nucleotide-binding</keyword>
<dbReference type="InterPro" id="IPR017932">
    <property type="entry name" value="GATase_2_dom"/>
</dbReference>
<evidence type="ECO:0000256" key="5">
    <source>
        <dbReference type="ARBA" id="ARBA00022840"/>
    </source>
</evidence>
<dbReference type="GO" id="GO:0006529">
    <property type="term" value="P:asparagine biosynthetic process"/>
    <property type="evidence" value="ECO:0007669"/>
    <property type="project" value="InterPro"/>
</dbReference>
<dbReference type="InterPro" id="IPR029055">
    <property type="entry name" value="Ntn_hydrolases_N"/>
</dbReference>
<dbReference type="InterPro" id="IPR001962">
    <property type="entry name" value="Asn_synthase"/>
</dbReference>
<reference evidence="9 10" key="1">
    <citation type="journal article" date="2016" name="Nat. Commun.">
        <title>Thousands of microbial genomes shed light on interconnected biogeochemical processes in an aquifer system.</title>
        <authorList>
            <person name="Anantharaman K."/>
            <person name="Brown C.T."/>
            <person name="Hug L.A."/>
            <person name="Sharon I."/>
            <person name="Castelle C.J."/>
            <person name="Probst A.J."/>
            <person name="Thomas B.C."/>
            <person name="Singh A."/>
            <person name="Wilkins M.J."/>
            <person name="Karaoz U."/>
            <person name="Brodie E.L."/>
            <person name="Williams K.H."/>
            <person name="Hubbard S.S."/>
            <person name="Banfield J.F."/>
        </authorList>
    </citation>
    <scope>NUCLEOTIDE SEQUENCE [LARGE SCALE GENOMIC DNA]</scope>
</reference>
<evidence type="ECO:0000256" key="1">
    <source>
        <dbReference type="ARBA" id="ARBA00005187"/>
    </source>
</evidence>
<dbReference type="InterPro" id="IPR006426">
    <property type="entry name" value="Asn_synth_AEB"/>
</dbReference>
<evidence type="ECO:0000256" key="6">
    <source>
        <dbReference type="ARBA" id="ARBA00048741"/>
    </source>
</evidence>
<name>A0A1F5TQ28_9BACT</name>
<dbReference type="SUPFAM" id="SSF56235">
    <property type="entry name" value="N-terminal nucleophile aminohydrolases (Ntn hydrolases)"/>
    <property type="match status" value="1"/>
</dbReference>
<dbReference type="Proteomes" id="UP000177579">
    <property type="component" value="Unassembled WGS sequence"/>
</dbReference>
<gene>
    <name evidence="9" type="ORF">A2531_04260</name>
</gene>
<dbReference type="InterPro" id="IPR051786">
    <property type="entry name" value="ASN_synthetase/amidase"/>
</dbReference>
<evidence type="ECO:0000256" key="3">
    <source>
        <dbReference type="ARBA" id="ARBA00012737"/>
    </source>
</evidence>
<feature type="domain" description="Glutamine amidotransferase type-2" evidence="8">
    <location>
        <begin position="1"/>
        <end position="200"/>
    </location>
</feature>
<dbReference type="EMBL" id="MFGO01000018">
    <property type="protein sequence ID" value="OGF40947.1"/>
    <property type="molecule type" value="Genomic_DNA"/>
</dbReference>
<proteinExistence type="inferred from homology"/>
<organism evidence="9 10">
    <name type="scientific">Candidatus Falkowbacteria bacterium RIFOXYD2_FULL_34_120</name>
    <dbReference type="NCBI Taxonomy" id="1798007"/>
    <lineage>
        <taxon>Bacteria</taxon>
        <taxon>Candidatus Falkowiibacteriota</taxon>
    </lineage>
</organism>